<evidence type="ECO:0000259" key="1">
    <source>
        <dbReference type="Pfam" id="PF09268"/>
    </source>
</evidence>
<dbReference type="SUPFAM" id="SSF48371">
    <property type="entry name" value="ARM repeat"/>
    <property type="match status" value="1"/>
</dbReference>
<reference evidence="2 3" key="1">
    <citation type="submission" date="2014-04" db="EMBL/GenBank/DDBJ databases">
        <authorList>
            <consortium name="DOE Joint Genome Institute"/>
            <person name="Kuo A."/>
            <person name="Tarkka M."/>
            <person name="Buscot F."/>
            <person name="Kohler A."/>
            <person name="Nagy L.G."/>
            <person name="Floudas D."/>
            <person name="Copeland A."/>
            <person name="Barry K.W."/>
            <person name="Cichocki N."/>
            <person name="Veneault-Fourrey C."/>
            <person name="LaButti K."/>
            <person name="Lindquist E.A."/>
            <person name="Lipzen A."/>
            <person name="Lundell T."/>
            <person name="Morin E."/>
            <person name="Murat C."/>
            <person name="Sun H."/>
            <person name="Tunlid A."/>
            <person name="Henrissat B."/>
            <person name="Grigoriev I.V."/>
            <person name="Hibbett D.S."/>
            <person name="Martin F."/>
            <person name="Nordberg H.P."/>
            <person name="Cantor M.N."/>
            <person name="Hua S.X."/>
        </authorList>
    </citation>
    <scope>NUCLEOTIDE SEQUENCE [LARGE SCALE GENOMIC DNA]</scope>
    <source>
        <strain evidence="2 3">F 1598</strain>
    </source>
</reference>
<dbReference type="Proteomes" id="UP000054166">
    <property type="component" value="Unassembled WGS sequence"/>
</dbReference>
<dbReference type="InterPro" id="IPR015348">
    <property type="entry name" value="Clathrin_H-chain_linker_core"/>
</dbReference>
<dbReference type="STRING" id="765440.A0A0C3FCE4"/>
<dbReference type="PANTHER" id="PTHR10292">
    <property type="entry name" value="CLATHRIN HEAVY CHAIN RELATED"/>
    <property type="match status" value="1"/>
</dbReference>
<dbReference type="GO" id="GO:0030132">
    <property type="term" value="C:clathrin coat of coated pit"/>
    <property type="evidence" value="ECO:0007669"/>
    <property type="project" value="InterPro"/>
</dbReference>
<evidence type="ECO:0000313" key="3">
    <source>
        <dbReference type="Proteomes" id="UP000054166"/>
    </source>
</evidence>
<dbReference type="GO" id="GO:0071439">
    <property type="term" value="C:clathrin complex"/>
    <property type="evidence" value="ECO:0007669"/>
    <property type="project" value="TreeGrafter"/>
</dbReference>
<dbReference type="InterPro" id="IPR016025">
    <property type="entry name" value="Clathrin_H-chain_N"/>
</dbReference>
<dbReference type="InterPro" id="IPR022365">
    <property type="entry name" value="Clathrin_H-chain_propeller_rpt"/>
</dbReference>
<dbReference type="InParanoid" id="A0A0C3FCE4"/>
<dbReference type="EMBL" id="KN833025">
    <property type="protein sequence ID" value="KIM77451.1"/>
    <property type="molecule type" value="Genomic_DNA"/>
</dbReference>
<organism evidence="2 3">
    <name type="scientific">Piloderma croceum (strain F 1598)</name>
    <dbReference type="NCBI Taxonomy" id="765440"/>
    <lineage>
        <taxon>Eukaryota</taxon>
        <taxon>Fungi</taxon>
        <taxon>Dikarya</taxon>
        <taxon>Basidiomycota</taxon>
        <taxon>Agaricomycotina</taxon>
        <taxon>Agaricomycetes</taxon>
        <taxon>Agaricomycetidae</taxon>
        <taxon>Atheliales</taxon>
        <taxon>Atheliaceae</taxon>
        <taxon>Piloderma</taxon>
    </lineage>
</organism>
<dbReference type="GO" id="GO:0005198">
    <property type="term" value="F:structural molecule activity"/>
    <property type="evidence" value="ECO:0007669"/>
    <property type="project" value="InterPro"/>
</dbReference>
<dbReference type="InterPro" id="IPR016024">
    <property type="entry name" value="ARM-type_fold"/>
</dbReference>
<name>A0A0C3FCE4_PILCF</name>
<dbReference type="GO" id="GO:0032051">
    <property type="term" value="F:clathrin light chain binding"/>
    <property type="evidence" value="ECO:0007669"/>
    <property type="project" value="TreeGrafter"/>
</dbReference>
<proteinExistence type="predicted"/>
<dbReference type="GO" id="GO:0006895">
    <property type="term" value="P:Golgi to endosome transport"/>
    <property type="evidence" value="ECO:0007669"/>
    <property type="project" value="TreeGrafter"/>
</dbReference>
<accession>A0A0C3FCE4</accession>
<dbReference type="GO" id="GO:0005829">
    <property type="term" value="C:cytosol"/>
    <property type="evidence" value="ECO:0007669"/>
    <property type="project" value="GOC"/>
</dbReference>
<sequence length="288" mass="31993">TFVYHWTIADQTSPPQKIFDRQATLSGAQIINYQVTPDKKWLVLIGISGDTTNPSAFKVKGAMQLYSRDRGVSQPIEGHATAFAEISQDGHQKPTKLFTFSVCTATGAKVCLLQPCHFSNRHKPRFCFQLYVVEIDHTAPDPPFVKKAVDVYFPPEATNDFPVAMQVSKKHGIVYLVTKYGFIHLCNLKSGACVYMNRISGETIFVTAEHEATNGINKKGQVLSVNVDEQIIIPYILTTLNNTELAFKLASRGNLPSTDDLYIKQYQQPFQSGQYGEAAKVAANSPRV</sequence>
<dbReference type="OrthoDB" id="2670259at2759"/>
<dbReference type="GO" id="GO:0006886">
    <property type="term" value="P:intracellular protein transport"/>
    <property type="evidence" value="ECO:0007669"/>
    <property type="project" value="InterPro"/>
</dbReference>
<keyword evidence="3" id="KW-1185">Reference proteome</keyword>
<dbReference type="HOGENOM" id="CLU_029006_0_0_1"/>
<reference evidence="3" key="2">
    <citation type="submission" date="2015-01" db="EMBL/GenBank/DDBJ databases">
        <title>Evolutionary Origins and Diversification of the Mycorrhizal Mutualists.</title>
        <authorList>
            <consortium name="DOE Joint Genome Institute"/>
            <consortium name="Mycorrhizal Genomics Consortium"/>
            <person name="Kohler A."/>
            <person name="Kuo A."/>
            <person name="Nagy L.G."/>
            <person name="Floudas D."/>
            <person name="Copeland A."/>
            <person name="Barry K.W."/>
            <person name="Cichocki N."/>
            <person name="Veneault-Fourrey C."/>
            <person name="LaButti K."/>
            <person name="Lindquist E.A."/>
            <person name="Lipzen A."/>
            <person name="Lundell T."/>
            <person name="Morin E."/>
            <person name="Murat C."/>
            <person name="Riley R."/>
            <person name="Ohm R."/>
            <person name="Sun H."/>
            <person name="Tunlid A."/>
            <person name="Henrissat B."/>
            <person name="Grigoriev I.V."/>
            <person name="Hibbett D.S."/>
            <person name="Martin F."/>
        </authorList>
    </citation>
    <scope>NUCLEOTIDE SEQUENCE [LARGE SCALE GENOMIC DNA]</scope>
    <source>
        <strain evidence="3">F 1598</strain>
    </source>
</reference>
<evidence type="ECO:0000313" key="2">
    <source>
        <dbReference type="EMBL" id="KIM77451.1"/>
    </source>
</evidence>
<gene>
    <name evidence="2" type="ORF">PILCRDRAFT_796031</name>
</gene>
<feature type="domain" description="Clathrin heavy chain linker core motif" evidence="1">
    <location>
        <begin position="232"/>
        <end position="252"/>
    </location>
</feature>
<dbReference type="Pfam" id="PF09268">
    <property type="entry name" value="Clathrin-link"/>
    <property type="match status" value="1"/>
</dbReference>
<protein>
    <recommendedName>
        <fullName evidence="1">Clathrin heavy chain linker core motif domain-containing protein</fullName>
    </recommendedName>
</protein>
<dbReference type="GO" id="GO:0030479">
    <property type="term" value="C:actin cortical patch"/>
    <property type="evidence" value="ECO:0007669"/>
    <property type="project" value="TreeGrafter"/>
</dbReference>
<dbReference type="SUPFAM" id="SSF50989">
    <property type="entry name" value="Clathrin heavy-chain terminal domain"/>
    <property type="match status" value="1"/>
</dbReference>
<dbReference type="GO" id="GO:0030130">
    <property type="term" value="C:clathrin coat of trans-Golgi network vesicle"/>
    <property type="evidence" value="ECO:0007669"/>
    <property type="project" value="InterPro"/>
</dbReference>
<dbReference type="PANTHER" id="PTHR10292:SF1">
    <property type="entry name" value="CLATHRIN HEAVY CHAIN"/>
    <property type="match status" value="1"/>
</dbReference>
<dbReference type="Pfam" id="PF13838">
    <property type="entry name" value="Clathrin_H_link"/>
    <property type="match status" value="1"/>
</dbReference>
<dbReference type="AlphaFoldDB" id="A0A0C3FCE4"/>
<feature type="non-terminal residue" evidence="2">
    <location>
        <position position="1"/>
    </location>
</feature>
<dbReference type="Pfam" id="PF01394">
    <property type="entry name" value="Clathrin_propel"/>
    <property type="match status" value="1"/>
</dbReference>
<dbReference type="Gene3D" id="2.130.10.110">
    <property type="entry name" value="Clathrin heavy-chain terminal domain"/>
    <property type="match status" value="1"/>
</dbReference>
<dbReference type="GO" id="GO:0006898">
    <property type="term" value="P:receptor-mediated endocytosis"/>
    <property type="evidence" value="ECO:0007669"/>
    <property type="project" value="TreeGrafter"/>
</dbReference>